<feature type="chain" id="PRO_5012512500" description="Lysozyme inhibitor LprI-like N-terminal domain-containing protein" evidence="1">
    <location>
        <begin position="23"/>
        <end position="128"/>
    </location>
</feature>
<sequence length="128" mass="14160">MSKLYIPALCLAVLAPSQSAGAQTQAQMRAQAADDLRRADAALNAQWKQTYARMKDRDARDGSRGGGFGYAAATLASQRAWLQFRDKQCEIEGGQYAGGSLQGVVRGQCFTRLTRERTQQLKDLMWTR</sequence>
<dbReference type="OrthoDB" id="7340239at2"/>
<feature type="signal peptide" evidence="1">
    <location>
        <begin position="1"/>
        <end position="22"/>
    </location>
</feature>
<keyword evidence="4" id="KW-1185">Reference proteome</keyword>
<proteinExistence type="predicted"/>
<dbReference type="EMBL" id="NBBJ01000004">
    <property type="protein sequence ID" value="OWK29133.1"/>
    <property type="molecule type" value="Genomic_DNA"/>
</dbReference>
<accession>A0A245ZHC6</accession>
<dbReference type="Pfam" id="PF07007">
    <property type="entry name" value="LprI"/>
    <property type="match status" value="1"/>
</dbReference>
<gene>
    <name evidence="3" type="ORF">SPMU_26600</name>
</gene>
<dbReference type="AlphaFoldDB" id="A0A245ZHC6"/>
<evidence type="ECO:0000259" key="2">
    <source>
        <dbReference type="Pfam" id="PF07007"/>
    </source>
</evidence>
<keyword evidence="1" id="KW-0732">Signal</keyword>
<feature type="domain" description="Lysozyme inhibitor LprI-like N-terminal" evidence="2">
    <location>
        <begin position="19"/>
        <end position="121"/>
    </location>
</feature>
<reference evidence="3 4" key="1">
    <citation type="submission" date="2017-03" db="EMBL/GenBank/DDBJ databases">
        <title>Genome sequence of Sphingomonas mucosissima DSM 17494.</title>
        <authorList>
            <person name="Poehlein A."/>
            <person name="Wuebbeler J.H."/>
            <person name="Steinbuechel A."/>
            <person name="Daniel R."/>
        </authorList>
    </citation>
    <scope>NUCLEOTIDE SEQUENCE [LARGE SCALE GENOMIC DNA]</scope>
    <source>
        <strain evidence="3 4">DSM 17494</strain>
    </source>
</reference>
<dbReference type="Proteomes" id="UP000197783">
    <property type="component" value="Unassembled WGS sequence"/>
</dbReference>
<name>A0A245ZHC6_9SPHN</name>
<dbReference type="RefSeq" id="WP_088334336.1">
    <property type="nucleotide sequence ID" value="NZ_NBBJ01000004.1"/>
</dbReference>
<organism evidence="3 4">
    <name type="scientific">Sphingomonas mucosissima</name>
    <dbReference type="NCBI Taxonomy" id="370959"/>
    <lineage>
        <taxon>Bacteria</taxon>
        <taxon>Pseudomonadati</taxon>
        <taxon>Pseudomonadota</taxon>
        <taxon>Alphaproteobacteria</taxon>
        <taxon>Sphingomonadales</taxon>
        <taxon>Sphingomonadaceae</taxon>
        <taxon>Sphingomonas</taxon>
    </lineage>
</organism>
<comment type="caution">
    <text evidence="3">The sequence shown here is derived from an EMBL/GenBank/DDBJ whole genome shotgun (WGS) entry which is preliminary data.</text>
</comment>
<protein>
    <recommendedName>
        <fullName evidence="2">Lysozyme inhibitor LprI-like N-terminal domain-containing protein</fullName>
    </recommendedName>
</protein>
<evidence type="ECO:0000313" key="3">
    <source>
        <dbReference type="EMBL" id="OWK29133.1"/>
    </source>
</evidence>
<evidence type="ECO:0000256" key="1">
    <source>
        <dbReference type="SAM" id="SignalP"/>
    </source>
</evidence>
<evidence type="ECO:0000313" key="4">
    <source>
        <dbReference type="Proteomes" id="UP000197783"/>
    </source>
</evidence>
<dbReference type="Gene3D" id="1.20.1270.180">
    <property type="match status" value="1"/>
</dbReference>
<dbReference type="InterPro" id="IPR009739">
    <property type="entry name" value="LprI-like_N"/>
</dbReference>